<gene>
    <name evidence="3" type="ORF">BDP27DRAFT_1172078</name>
</gene>
<keyword evidence="2" id="KW-0040">ANK repeat</keyword>
<sequence>IVQLLLEHKADVNAQGGMFGSALQAAVTSRNKDIVQLLLEHCNADVNAQGGMYGNALQEAVNSGGKDIVQLLL</sequence>
<keyword evidence="1" id="KW-0677">Repeat</keyword>
<dbReference type="AlphaFoldDB" id="A0A9P5P4H2"/>
<dbReference type="EMBL" id="JADNRY010000431">
    <property type="protein sequence ID" value="KAF9056795.1"/>
    <property type="molecule type" value="Genomic_DNA"/>
</dbReference>
<keyword evidence="4" id="KW-1185">Reference proteome</keyword>
<dbReference type="InterPro" id="IPR002110">
    <property type="entry name" value="Ankyrin_rpt"/>
</dbReference>
<dbReference type="InterPro" id="IPR036770">
    <property type="entry name" value="Ankyrin_rpt-contain_sf"/>
</dbReference>
<organism evidence="3 4">
    <name type="scientific">Rhodocollybia butyracea</name>
    <dbReference type="NCBI Taxonomy" id="206335"/>
    <lineage>
        <taxon>Eukaryota</taxon>
        <taxon>Fungi</taxon>
        <taxon>Dikarya</taxon>
        <taxon>Basidiomycota</taxon>
        <taxon>Agaricomycotina</taxon>
        <taxon>Agaricomycetes</taxon>
        <taxon>Agaricomycetidae</taxon>
        <taxon>Agaricales</taxon>
        <taxon>Marasmiineae</taxon>
        <taxon>Omphalotaceae</taxon>
        <taxon>Rhodocollybia</taxon>
    </lineage>
</organism>
<proteinExistence type="predicted"/>
<accession>A0A9P5P4H2</accession>
<evidence type="ECO:0000256" key="1">
    <source>
        <dbReference type="ARBA" id="ARBA00022737"/>
    </source>
</evidence>
<comment type="caution">
    <text evidence="3">The sequence shown here is derived from an EMBL/GenBank/DDBJ whole genome shotgun (WGS) entry which is preliminary data.</text>
</comment>
<dbReference type="Proteomes" id="UP000772434">
    <property type="component" value="Unassembled WGS sequence"/>
</dbReference>
<reference evidence="3" key="1">
    <citation type="submission" date="2020-11" db="EMBL/GenBank/DDBJ databases">
        <authorList>
            <consortium name="DOE Joint Genome Institute"/>
            <person name="Ahrendt S."/>
            <person name="Riley R."/>
            <person name="Andreopoulos W."/>
            <person name="Labutti K."/>
            <person name="Pangilinan J."/>
            <person name="Ruiz-Duenas F.J."/>
            <person name="Barrasa J.M."/>
            <person name="Sanchez-Garcia M."/>
            <person name="Camarero S."/>
            <person name="Miyauchi S."/>
            <person name="Serrano A."/>
            <person name="Linde D."/>
            <person name="Babiker R."/>
            <person name="Drula E."/>
            <person name="Ayuso-Fernandez I."/>
            <person name="Pacheco R."/>
            <person name="Padilla G."/>
            <person name="Ferreira P."/>
            <person name="Barriuso J."/>
            <person name="Kellner H."/>
            <person name="Castanera R."/>
            <person name="Alfaro M."/>
            <person name="Ramirez L."/>
            <person name="Pisabarro A.G."/>
            <person name="Kuo A."/>
            <person name="Tritt A."/>
            <person name="Lipzen A."/>
            <person name="He G."/>
            <person name="Yan M."/>
            <person name="Ng V."/>
            <person name="Cullen D."/>
            <person name="Martin F."/>
            <person name="Rosso M.-N."/>
            <person name="Henrissat B."/>
            <person name="Hibbett D."/>
            <person name="Martinez A.T."/>
            <person name="Grigoriev I.V."/>
        </authorList>
    </citation>
    <scope>NUCLEOTIDE SEQUENCE</scope>
    <source>
        <strain evidence="3">AH 40177</strain>
    </source>
</reference>
<evidence type="ECO:0000256" key="2">
    <source>
        <dbReference type="ARBA" id="ARBA00023043"/>
    </source>
</evidence>
<name>A0A9P5P4H2_9AGAR</name>
<dbReference type="GO" id="GO:0004842">
    <property type="term" value="F:ubiquitin-protein transferase activity"/>
    <property type="evidence" value="ECO:0007669"/>
    <property type="project" value="TreeGrafter"/>
</dbReference>
<dbReference type="SUPFAM" id="SSF48403">
    <property type="entry name" value="Ankyrin repeat"/>
    <property type="match status" value="1"/>
</dbReference>
<dbReference type="Gene3D" id="1.25.40.20">
    <property type="entry name" value="Ankyrin repeat-containing domain"/>
    <property type="match status" value="1"/>
</dbReference>
<dbReference type="PANTHER" id="PTHR24171:SF8">
    <property type="entry name" value="BRCA1-ASSOCIATED RING DOMAIN PROTEIN 1"/>
    <property type="match status" value="1"/>
</dbReference>
<dbReference type="GO" id="GO:0085020">
    <property type="term" value="P:protein K6-linked ubiquitination"/>
    <property type="evidence" value="ECO:0007669"/>
    <property type="project" value="TreeGrafter"/>
</dbReference>
<dbReference type="Pfam" id="PF12796">
    <property type="entry name" value="Ank_2"/>
    <property type="match status" value="1"/>
</dbReference>
<feature type="non-terminal residue" evidence="3">
    <location>
        <position position="73"/>
    </location>
</feature>
<evidence type="ECO:0000313" key="3">
    <source>
        <dbReference type="EMBL" id="KAF9056795.1"/>
    </source>
</evidence>
<evidence type="ECO:0008006" key="5">
    <source>
        <dbReference type="Google" id="ProtNLM"/>
    </source>
</evidence>
<evidence type="ECO:0000313" key="4">
    <source>
        <dbReference type="Proteomes" id="UP000772434"/>
    </source>
</evidence>
<protein>
    <recommendedName>
        <fullName evidence="5">Ankyrin</fullName>
    </recommendedName>
</protein>
<dbReference type="PANTHER" id="PTHR24171">
    <property type="entry name" value="ANKYRIN REPEAT DOMAIN-CONTAINING PROTEIN 39-RELATED"/>
    <property type="match status" value="1"/>
</dbReference>
<feature type="non-terminal residue" evidence="3">
    <location>
        <position position="1"/>
    </location>
</feature>